<dbReference type="Pfam" id="PF04317">
    <property type="entry name" value="DUF463"/>
    <property type="match status" value="1"/>
</dbReference>
<dbReference type="EMBL" id="FNEJ01000003">
    <property type="protein sequence ID" value="SDI34895.1"/>
    <property type="molecule type" value="Genomic_DNA"/>
</dbReference>
<dbReference type="PANTHER" id="PTHR38605:SF1">
    <property type="entry name" value="ATPASE"/>
    <property type="match status" value="1"/>
</dbReference>
<accession>A0A1G8JUV1</accession>
<organism evidence="1 2">
    <name type="scientific">Salipiger marinus</name>
    <dbReference type="NCBI Taxonomy" id="555512"/>
    <lineage>
        <taxon>Bacteria</taxon>
        <taxon>Pseudomonadati</taxon>
        <taxon>Pseudomonadota</taxon>
        <taxon>Alphaproteobacteria</taxon>
        <taxon>Rhodobacterales</taxon>
        <taxon>Roseobacteraceae</taxon>
        <taxon>Salipiger</taxon>
    </lineage>
</organism>
<dbReference type="AlphaFoldDB" id="A0A1G8JUV1"/>
<gene>
    <name evidence="1" type="ORF">SAMN04487993_1003269</name>
</gene>
<evidence type="ECO:0000313" key="1">
    <source>
        <dbReference type="EMBL" id="SDI34895.1"/>
    </source>
</evidence>
<dbReference type="InterPro" id="IPR007413">
    <property type="entry name" value="YcjX-like"/>
</dbReference>
<proteinExistence type="predicted"/>
<sequence length="475" mass="52047">MVIGTLADRLARGVGNVTDTLSETFFEPTLRLGVTGLSRAGKTVFITSLVANLLDRGRMPQLAAEAESRILAAYLQPQPDDTIPRFDYETHLSALTAREPHWPDSTRAVSELRLSLKVRPTGLLAGLQGPRTLHLDIVDYPGEWLLDLALLDTSFEDWTAATLARLPQRPGAEAYLAMAAAEDASADFTEPRARALADSFTTALNTAREAGFSDCTPGRFLLPGEKAGSPALTFAPLPKPDSPPRRSLWREMERRYEAYKAQIVKPFFRDHFSRIDRQIVLVDALGAIHAGPAALEDLRRTMAGILGAFRPGGNAFLTQLLRGRRVEKILFAATKADHLHHSQHPRLTAIMEALTREARDRARFAGAETSSMSLAALRATVEQTVAHQGQDLDCVRGTLLNPDGTRGRQAAFHPGALPQDPAHLLAPAREGAPRWLDEDYQIMRFAPAALTLKPGEGPPHIRLDRAAQFLIGDRL</sequence>
<reference evidence="1 2" key="1">
    <citation type="submission" date="2016-10" db="EMBL/GenBank/DDBJ databases">
        <authorList>
            <person name="de Groot N.N."/>
        </authorList>
    </citation>
    <scope>NUCLEOTIDE SEQUENCE [LARGE SCALE GENOMIC DNA]</scope>
    <source>
        <strain evidence="1 2">DSM 26424</strain>
    </source>
</reference>
<dbReference type="PIRSF" id="PIRSF019381">
    <property type="entry name" value="YcjX"/>
    <property type="match status" value="1"/>
</dbReference>
<dbReference type="PANTHER" id="PTHR38605">
    <property type="entry name" value="ATPASE-RELATED"/>
    <property type="match status" value="1"/>
</dbReference>
<evidence type="ECO:0000313" key="2">
    <source>
        <dbReference type="Proteomes" id="UP000199093"/>
    </source>
</evidence>
<protein>
    <recommendedName>
        <fullName evidence="3">YcjX-like protein</fullName>
    </recommendedName>
</protein>
<dbReference type="OrthoDB" id="9777645at2"/>
<name>A0A1G8JUV1_9RHOB</name>
<evidence type="ECO:0008006" key="3">
    <source>
        <dbReference type="Google" id="ProtNLM"/>
    </source>
</evidence>
<dbReference type="Proteomes" id="UP000199093">
    <property type="component" value="Unassembled WGS sequence"/>
</dbReference>
<dbReference type="RefSeq" id="WP_089844564.1">
    <property type="nucleotide sequence ID" value="NZ_FNEJ01000003.1"/>
</dbReference>
<keyword evidence="2" id="KW-1185">Reference proteome</keyword>
<dbReference type="STRING" id="555512.SAMN04487993_1003269"/>